<dbReference type="SUPFAM" id="SSF51905">
    <property type="entry name" value="FAD/NAD(P)-binding domain"/>
    <property type="match status" value="1"/>
</dbReference>
<reference evidence="4" key="1">
    <citation type="journal article" date="2019" name="Int. J. Syst. Evol. Microbiol.">
        <title>The Global Catalogue of Microorganisms (GCM) 10K type strain sequencing project: providing services to taxonomists for standard genome sequencing and annotation.</title>
        <authorList>
            <consortium name="The Broad Institute Genomics Platform"/>
            <consortium name="The Broad Institute Genome Sequencing Center for Infectious Disease"/>
            <person name="Wu L."/>
            <person name="Ma J."/>
        </authorList>
    </citation>
    <scope>NUCLEOTIDE SEQUENCE [LARGE SCALE GENOMIC DNA]</scope>
    <source>
        <strain evidence="4">JCM 16702</strain>
    </source>
</reference>
<dbReference type="PRINTS" id="PR00368">
    <property type="entry name" value="FADPNR"/>
</dbReference>
<accession>A0ABP7VP08</accession>
<dbReference type="Gene3D" id="3.50.50.60">
    <property type="entry name" value="FAD/NAD(P)-binding domain"/>
    <property type="match status" value="1"/>
</dbReference>
<evidence type="ECO:0000313" key="3">
    <source>
        <dbReference type="EMBL" id="GAA4071412.1"/>
    </source>
</evidence>
<dbReference type="Pfam" id="PF13738">
    <property type="entry name" value="Pyr_redox_3"/>
    <property type="match status" value="1"/>
</dbReference>
<organism evidence="3 4">
    <name type="scientific">Actinomadura miaoliensis</name>
    <dbReference type="NCBI Taxonomy" id="430685"/>
    <lineage>
        <taxon>Bacteria</taxon>
        <taxon>Bacillati</taxon>
        <taxon>Actinomycetota</taxon>
        <taxon>Actinomycetes</taxon>
        <taxon>Streptosporangiales</taxon>
        <taxon>Thermomonosporaceae</taxon>
        <taxon>Actinomadura</taxon>
    </lineage>
</organism>
<dbReference type="Proteomes" id="UP001500683">
    <property type="component" value="Unassembled WGS sequence"/>
</dbReference>
<proteinExistence type="predicted"/>
<evidence type="ECO:0000313" key="4">
    <source>
        <dbReference type="Proteomes" id="UP001500683"/>
    </source>
</evidence>
<sequence length="416" mass="44617">MNASMADVAVVGAGPYGLSVAAHAAALGLDVVVFGEPMGTWARNMPRGMLLKSEPQNSGLAAPGNSHSFVAFCEINSLPCARSLPIPVERFVDYGRWFQRQAVPHLDPSMVTAVRTAGGGFVLELANGDQARARAVVLAVGVVPFARRPEPLAAFPSTLASHTIDHHDLSGFTGRDVTVVGAGQAALETAVLLDEAGARVRLVARAERLRWNGVPVPRRPLRDRVLAPESGLGSGWRTWVYANMPHTVRRLPGSTRRHIARTALGPAGAWWLRDRFVDRVPTLLGYRITDAAADGDRVRLSLTDADERPHQIDTDHVVCGTGFVVDLRRLPLLDPVLADGLRRDGLAPWLSPHFETSMPGLYAVGLMAKQTFGPGMQFVQGTAFAARRVAAHLARTLPRRSVAVPAEAVRAGAAAR</sequence>
<dbReference type="PRINTS" id="PR00411">
    <property type="entry name" value="PNDRDTASEI"/>
</dbReference>
<dbReference type="InterPro" id="IPR050097">
    <property type="entry name" value="Ferredoxin-NADP_redctase_2"/>
</dbReference>
<evidence type="ECO:0000256" key="2">
    <source>
        <dbReference type="ARBA" id="ARBA00023002"/>
    </source>
</evidence>
<keyword evidence="3" id="KW-0503">Monooxygenase</keyword>
<keyword evidence="1" id="KW-0285">Flavoprotein</keyword>
<keyword evidence="2" id="KW-0560">Oxidoreductase</keyword>
<dbReference type="EMBL" id="BAAAZG010000017">
    <property type="protein sequence ID" value="GAA4071412.1"/>
    <property type="molecule type" value="Genomic_DNA"/>
</dbReference>
<evidence type="ECO:0000256" key="1">
    <source>
        <dbReference type="ARBA" id="ARBA00022630"/>
    </source>
</evidence>
<dbReference type="InterPro" id="IPR036188">
    <property type="entry name" value="FAD/NAD-bd_sf"/>
</dbReference>
<dbReference type="GO" id="GO:0004497">
    <property type="term" value="F:monooxygenase activity"/>
    <property type="evidence" value="ECO:0007669"/>
    <property type="project" value="UniProtKB-KW"/>
</dbReference>
<dbReference type="PANTHER" id="PTHR48105">
    <property type="entry name" value="THIOREDOXIN REDUCTASE 1-RELATED-RELATED"/>
    <property type="match status" value="1"/>
</dbReference>
<comment type="caution">
    <text evidence="3">The sequence shown here is derived from an EMBL/GenBank/DDBJ whole genome shotgun (WGS) entry which is preliminary data.</text>
</comment>
<protein>
    <submittedName>
        <fullName evidence="3">SidA/IucD/PvdA family monooxygenase</fullName>
    </submittedName>
</protein>
<gene>
    <name evidence="3" type="ORF">GCM10022214_29010</name>
</gene>
<keyword evidence="4" id="KW-1185">Reference proteome</keyword>
<name>A0ABP7VP08_9ACTN</name>